<dbReference type="PANTHER" id="PTHR42988:SF2">
    <property type="entry name" value="CYCLIC NUCLEOTIDE PHOSPHODIESTERASE CBUA0032-RELATED"/>
    <property type="match status" value="1"/>
</dbReference>
<evidence type="ECO:0000256" key="1">
    <source>
        <dbReference type="ARBA" id="ARBA00022723"/>
    </source>
</evidence>
<dbReference type="Gene3D" id="3.60.21.10">
    <property type="match status" value="1"/>
</dbReference>
<gene>
    <name evidence="6" type="ORF">G9U52_09305</name>
</gene>
<dbReference type="PROSITE" id="PS51318">
    <property type="entry name" value="TAT"/>
    <property type="match status" value="1"/>
</dbReference>
<dbReference type="InterPro" id="IPR004843">
    <property type="entry name" value="Calcineurin-like_PHP"/>
</dbReference>
<keyword evidence="7" id="KW-1185">Reference proteome</keyword>
<evidence type="ECO:0000256" key="3">
    <source>
        <dbReference type="ARBA" id="ARBA00023004"/>
    </source>
</evidence>
<feature type="domain" description="Calcineurin-like phosphoesterase" evidence="5">
    <location>
        <begin position="60"/>
        <end position="271"/>
    </location>
</feature>
<evidence type="ECO:0000259" key="5">
    <source>
        <dbReference type="Pfam" id="PF00149"/>
    </source>
</evidence>
<dbReference type="Pfam" id="PF00149">
    <property type="entry name" value="Metallophos"/>
    <property type="match status" value="1"/>
</dbReference>
<comment type="similarity">
    <text evidence="4">Belongs to the cyclic nucleotide phosphodiesterase class-III family.</text>
</comment>
<dbReference type="InterPro" id="IPR050884">
    <property type="entry name" value="CNP_phosphodiesterase-III"/>
</dbReference>
<evidence type="ECO:0000313" key="6">
    <source>
        <dbReference type="EMBL" id="NHN30030.1"/>
    </source>
</evidence>
<protein>
    <submittedName>
        <fullName evidence="6">Metallophosphoesterase</fullName>
    </submittedName>
</protein>
<evidence type="ECO:0000313" key="7">
    <source>
        <dbReference type="Proteomes" id="UP001165962"/>
    </source>
</evidence>
<dbReference type="Proteomes" id="UP001165962">
    <property type="component" value="Unassembled WGS sequence"/>
</dbReference>
<keyword evidence="2" id="KW-0378">Hydrolase</keyword>
<dbReference type="PANTHER" id="PTHR42988">
    <property type="entry name" value="PHOSPHOHYDROLASE"/>
    <property type="match status" value="1"/>
</dbReference>
<dbReference type="SUPFAM" id="SSF56300">
    <property type="entry name" value="Metallo-dependent phosphatases"/>
    <property type="match status" value="1"/>
</dbReference>
<accession>A0ABX0J8E1</accession>
<dbReference type="InterPro" id="IPR006311">
    <property type="entry name" value="TAT_signal"/>
</dbReference>
<dbReference type="EMBL" id="JAAOIW010000003">
    <property type="protein sequence ID" value="NHN30030.1"/>
    <property type="molecule type" value="Genomic_DNA"/>
</dbReference>
<evidence type="ECO:0000256" key="2">
    <source>
        <dbReference type="ARBA" id="ARBA00022801"/>
    </source>
</evidence>
<proteinExistence type="inferred from homology"/>
<reference evidence="6" key="1">
    <citation type="submission" date="2020-03" db="EMBL/GenBank/DDBJ databases">
        <title>Draft sequencing of Paenibacilllus sp. S3N08.</title>
        <authorList>
            <person name="Kim D.-U."/>
        </authorList>
    </citation>
    <scope>NUCLEOTIDE SEQUENCE</scope>
    <source>
        <strain evidence="6">S3N08</strain>
    </source>
</reference>
<sequence length="344" mass="39228">MLTRRNFVKRLLLSMGLISTGVAGSLPFLRRFAVQAETVLPATPSIFIEETSNEPLAAFFLLSDLHITVDATSMSDKLHLALQDITNWNRKLDGIILGGDLTDFGRLNDYLLLKKILNQYELPQIYGNMGNHDYYDIWLTDDGGFSTETVPNGKTDAMSRQRFQNFLAYGDLPYIDAWINDVHLIMVSQDAYVEERPEVGEGAWYSDEQLKWLQEIMKAHGDGKPSLVFIHQPLPSPGSDGRSHQLIRANEFREILKPYKNVFVLSGHTHRSFGTENHYNEENSFHWFNNASVGRTRSLVPGLTSESAQGMYIEVYAHQVVIRGREFTNRTWIDNATWMVPLLK</sequence>
<name>A0ABX0J8E1_9BACL</name>
<organism evidence="6 7">
    <name type="scientific">Paenibacillus agricola</name>
    <dbReference type="NCBI Taxonomy" id="2716264"/>
    <lineage>
        <taxon>Bacteria</taxon>
        <taxon>Bacillati</taxon>
        <taxon>Bacillota</taxon>
        <taxon>Bacilli</taxon>
        <taxon>Bacillales</taxon>
        <taxon>Paenibacillaceae</taxon>
        <taxon>Paenibacillus</taxon>
    </lineage>
</organism>
<dbReference type="InterPro" id="IPR029052">
    <property type="entry name" value="Metallo-depent_PP-like"/>
</dbReference>
<evidence type="ECO:0000256" key="4">
    <source>
        <dbReference type="ARBA" id="ARBA00025742"/>
    </source>
</evidence>
<dbReference type="RefSeq" id="WP_166148676.1">
    <property type="nucleotide sequence ID" value="NZ_JAAOIW010000003.1"/>
</dbReference>
<keyword evidence="3" id="KW-0408">Iron</keyword>
<keyword evidence="1" id="KW-0479">Metal-binding</keyword>
<comment type="caution">
    <text evidence="6">The sequence shown here is derived from an EMBL/GenBank/DDBJ whole genome shotgun (WGS) entry which is preliminary data.</text>
</comment>